<protein>
    <recommendedName>
        <fullName evidence="4">Clr5 domain-containing protein</fullName>
    </recommendedName>
</protein>
<proteinExistence type="predicted"/>
<dbReference type="PANTHER" id="PTHR24198:SF165">
    <property type="entry name" value="ANKYRIN REPEAT-CONTAINING PROTEIN-RELATED"/>
    <property type="match status" value="1"/>
</dbReference>
<feature type="repeat" description="ANK" evidence="3">
    <location>
        <begin position="434"/>
        <end position="466"/>
    </location>
</feature>
<keyword evidence="6" id="KW-1185">Reference proteome</keyword>
<dbReference type="PANTHER" id="PTHR24198">
    <property type="entry name" value="ANKYRIN REPEAT AND PROTEIN KINASE DOMAIN-CONTAINING PROTEIN"/>
    <property type="match status" value="1"/>
</dbReference>
<feature type="repeat" description="ANK" evidence="3">
    <location>
        <begin position="954"/>
        <end position="986"/>
    </location>
</feature>
<dbReference type="InterPro" id="IPR002110">
    <property type="entry name" value="Ankyrin_rpt"/>
</dbReference>
<feature type="repeat" description="ANK" evidence="3">
    <location>
        <begin position="919"/>
        <end position="951"/>
    </location>
</feature>
<dbReference type="PROSITE" id="PS50088">
    <property type="entry name" value="ANK_REPEAT"/>
    <property type="match status" value="5"/>
</dbReference>
<evidence type="ECO:0000256" key="3">
    <source>
        <dbReference type="PROSITE-ProRule" id="PRU00023"/>
    </source>
</evidence>
<keyword evidence="2 3" id="KW-0040">ANK repeat</keyword>
<dbReference type="Gene3D" id="1.25.40.20">
    <property type="entry name" value="Ankyrin repeat-containing domain"/>
    <property type="match status" value="4"/>
</dbReference>
<gene>
    <name evidence="5" type="ORF">PMG11_00030</name>
</gene>
<reference evidence="6" key="1">
    <citation type="journal article" date="2015" name="Genome Announc.">
        <title>Draft genome sequence of the fungus Penicillium brasilianum MG11.</title>
        <authorList>
            <person name="Horn F."/>
            <person name="Linde J."/>
            <person name="Mattern D.J."/>
            <person name="Walther G."/>
            <person name="Guthke R."/>
            <person name="Brakhage A.A."/>
            <person name="Valiante V."/>
        </authorList>
    </citation>
    <scope>NUCLEOTIDE SEQUENCE [LARGE SCALE GENOMIC DNA]</scope>
    <source>
        <strain evidence="6">MG11</strain>
    </source>
</reference>
<evidence type="ECO:0000259" key="4">
    <source>
        <dbReference type="Pfam" id="PF14420"/>
    </source>
</evidence>
<dbReference type="Pfam" id="PF12796">
    <property type="entry name" value="Ank_2"/>
    <property type="match status" value="1"/>
</dbReference>
<evidence type="ECO:0000256" key="2">
    <source>
        <dbReference type="ARBA" id="ARBA00023043"/>
    </source>
</evidence>
<dbReference type="InterPro" id="IPR036770">
    <property type="entry name" value="Ankyrin_rpt-contain_sf"/>
</dbReference>
<evidence type="ECO:0000313" key="6">
    <source>
        <dbReference type="Proteomes" id="UP000042958"/>
    </source>
</evidence>
<dbReference type="InterPro" id="IPR025676">
    <property type="entry name" value="Clr5_dom"/>
</dbReference>
<dbReference type="STRING" id="104259.A0A0F7TDU1"/>
<evidence type="ECO:0000313" key="5">
    <source>
        <dbReference type="EMBL" id="CEJ53681.1"/>
    </source>
</evidence>
<evidence type="ECO:0000256" key="1">
    <source>
        <dbReference type="ARBA" id="ARBA00022737"/>
    </source>
</evidence>
<dbReference type="Pfam" id="PF14420">
    <property type="entry name" value="Clr5"/>
    <property type="match status" value="1"/>
</dbReference>
<accession>A0A0F7TDU1</accession>
<dbReference type="PRINTS" id="PR01415">
    <property type="entry name" value="ANKYRIN"/>
</dbReference>
<dbReference type="PROSITE" id="PS50297">
    <property type="entry name" value="ANK_REP_REGION"/>
    <property type="match status" value="4"/>
</dbReference>
<dbReference type="Proteomes" id="UP000042958">
    <property type="component" value="Unassembled WGS sequence"/>
</dbReference>
<dbReference type="SUPFAM" id="SSF48403">
    <property type="entry name" value="Ankyrin repeat"/>
    <property type="match status" value="2"/>
</dbReference>
<keyword evidence="1" id="KW-0677">Repeat</keyword>
<dbReference type="OrthoDB" id="194358at2759"/>
<sequence length="1112" mass="123603">MDDSAWEAHRPEIERLYLKEKITLDELVKIMCVEYKFKKTSNEYQSRFRKWNVRKRYGKRIWIYIDGQLNKRKGRETDVFIDGELQMPCRVRREIGRQAFQSTIDRIHSAPSPDTPPGVVVCSPRPKTESLALTTKLPWKEFSCEYPFHLYPETRSDMLTGVTKSISNHVKQGFPGLHRELIRALNSDLPDFIGLKKVNHDHTSSQAGEGQVPTEIYPSYVLQTDFIPRAAEYDIEQLLRMTMYLISNKLSLNGQSESLDRQKCIAEEDRLLLEFFEVSELSRTHVFERLLSTAQPSAYAILERLFQSAIRLHELRTIEMMLQGGMDPDLPIIYFKFENALMVSPLEFAADLENRKVALKITRLLLSFQANINTFKWKPTLQIALEAMGIDPEPSHRFPGERSAETENLELLRLVLQSTSHMETRLRRFGKSGPTVTALGLAVSLGQLRAAKLLIDHGANIFAAQRTYLDSDCPIFQTDALGLAAKEGNVAMMCMLLEASVHGRGQSALSYGLIQSLILAVTFNQEAAVKILLNAGVTVRDADSFLMARDPGQRTLVKRALAQQNLDLYHTLTSAGAVPNWPAVRHCFSLQLFCAVKQNNLHDAIDLLSSKTSPNDIYDDLPDSALGAAIAQGNCELIKLLTIAGATAEELRIPCIPNMETASCLEAIGLLQIILVNNGQIVLTCAILRAQEDGLVEYLLGLGVDQQGMRLGPLTTFDHWLDNLKVPECRTPLEAALTRRNMVLAQTLIHRGSHVAENELNAIVWQAVTTDNDDIVWQLLDMFSTPFQAPTAVGMAVLWGRTELVRALLKFGIDPMGPVYITDPPDEGEEITNQNAGWWHLEAEEVAPSVLQVAASKSDRSILQLLLESANWSQEDKSRALTASIFWRNFDLVSDLLAAEASVNQGILETSALSDKVNTEMLPLQLAVNSGNIKMVKLLLQKGARINQIEAGVGGKTALQIAAKNGNMELLTLLLTSEADVNHPPATHMGATALQFAAIEGRLEIVCRLLDHGADVNASGSQTFGRTALEGAAERGHIDTLQVLLNNGAQIDGLGRVQFVRSVKLAESNGHFATAMFLKSSGGWTEADRTRYDYERFDEEEHLGPCLHGPME</sequence>
<feature type="repeat" description="ANK" evidence="3">
    <location>
        <begin position="989"/>
        <end position="1021"/>
    </location>
</feature>
<dbReference type="SMART" id="SM00248">
    <property type="entry name" value="ANK"/>
    <property type="match status" value="14"/>
</dbReference>
<name>A0A0F7TDU1_PENBI</name>
<feature type="domain" description="Clr5" evidence="4">
    <location>
        <begin position="3"/>
        <end position="55"/>
    </location>
</feature>
<dbReference type="AlphaFoldDB" id="A0A0F7TDU1"/>
<dbReference type="EMBL" id="CDHK01000001">
    <property type="protein sequence ID" value="CEJ53681.1"/>
    <property type="molecule type" value="Genomic_DNA"/>
</dbReference>
<organism evidence="5 6">
    <name type="scientific">Penicillium brasilianum</name>
    <dbReference type="NCBI Taxonomy" id="104259"/>
    <lineage>
        <taxon>Eukaryota</taxon>
        <taxon>Fungi</taxon>
        <taxon>Dikarya</taxon>
        <taxon>Ascomycota</taxon>
        <taxon>Pezizomycotina</taxon>
        <taxon>Eurotiomycetes</taxon>
        <taxon>Eurotiomycetidae</taxon>
        <taxon>Eurotiales</taxon>
        <taxon>Aspergillaceae</taxon>
        <taxon>Penicillium</taxon>
    </lineage>
</organism>
<feature type="repeat" description="ANK" evidence="3">
    <location>
        <begin position="1024"/>
        <end position="1056"/>
    </location>
</feature>